<comment type="caution">
    <text evidence="2">The sequence shown here is derived from an EMBL/GenBank/DDBJ whole genome shotgun (WGS) entry which is preliminary data.</text>
</comment>
<reference evidence="2 3" key="1">
    <citation type="submission" date="2023-07" db="EMBL/GenBank/DDBJ databases">
        <title>Sorghum-associated microbial communities from plants grown in Nebraska, USA.</title>
        <authorList>
            <person name="Schachtman D."/>
        </authorList>
    </citation>
    <scope>NUCLEOTIDE SEQUENCE [LARGE SCALE GENOMIC DNA]</scope>
    <source>
        <strain evidence="2 3">DS1027</strain>
    </source>
</reference>
<dbReference type="EMBL" id="JAVDRD010000002">
    <property type="protein sequence ID" value="MDR6510357.1"/>
    <property type="molecule type" value="Genomic_DNA"/>
</dbReference>
<evidence type="ECO:0000313" key="3">
    <source>
        <dbReference type="Proteomes" id="UP001184150"/>
    </source>
</evidence>
<sequence>MRNNKTAWLALAAALGPLGVALAKAGVIGPNPATFFALGFLACLCLGGIAYGITEGRRTAREGRRIEN</sequence>
<keyword evidence="1" id="KW-0812">Transmembrane</keyword>
<protein>
    <submittedName>
        <fullName evidence="2">Uncharacterized protein</fullName>
    </submittedName>
</protein>
<proteinExistence type="predicted"/>
<keyword evidence="1" id="KW-1133">Transmembrane helix</keyword>
<dbReference type="Proteomes" id="UP001184150">
    <property type="component" value="Unassembled WGS sequence"/>
</dbReference>
<keyword evidence="1" id="KW-0472">Membrane</keyword>
<gene>
    <name evidence="2" type="ORF">J2792_001217</name>
</gene>
<name>A0ABU1MJA9_9SPHN</name>
<evidence type="ECO:0000256" key="1">
    <source>
        <dbReference type="SAM" id="Phobius"/>
    </source>
</evidence>
<keyword evidence="3" id="KW-1185">Reference proteome</keyword>
<dbReference type="RefSeq" id="WP_133816473.1">
    <property type="nucleotide sequence ID" value="NZ_CP140000.1"/>
</dbReference>
<accession>A0ABU1MJA9</accession>
<feature type="transmembrane region" description="Helical" evidence="1">
    <location>
        <begin position="33"/>
        <end position="54"/>
    </location>
</feature>
<organism evidence="2 3">
    <name type="scientific">Novosphingobium capsulatum</name>
    <dbReference type="NCBI Taxonomy" id="13688"/>
    <lineage>
        <taxon>Bacteria</taxon>
        <taxon>Pseudomonadati</taxon>
        <taxon>Pseudomonadota</taxon>
        <taxon>Alphaproteobacteria</taxon>
        <taxon>Sphingomonadales</taxon>
        <taxon>Sphingomonadaceae</taxon>
        <taxon>Novosphingobium</taxon>
    </lineage>
</organism>
<evidence type="ECO:0000313" key="2">
    <source>
        <dbReference type="EMBL" id="MDR6510357.1"/>
    </source>
</evidence>